<dbReference type="InterPro" id="IPR036527">
    <property type="entry name" value="SCP2_sterol-bd_dom_sf"/>
</dbReference>
<evidence type="ECO:0000313" key="2">
    <source>
        <dbReference type="EMBL" id="KAK7093197.1"/>
    </source>
</evidence>
<dbReference type="EMBL" id="JBAMIC010000019">
    <property type="protein sequence ID" value="KAK7093197.1"/>
    <property type="molecule type" value="Genomic_DNA"/>
</dbReference>
<protein>
    <recommendedName>
        <fullName evidence="1">SCP2 domain-containing protein</fullName>
    </recommendedName>
</protein>
<dbReference type="Pfam" id="PF02036">
    <property type="entry name" value="SCP2"/>
    <property type="match status" value="1"/>
</dbReference>
<comment type="caution">
    <text evidence="2">The sequence shown here is derived from an EMBL/GenBank/DDBJ whole genome shotgun (WGS) entry which is preliminary data.</text>
</comment>
<keyword evidence="3" id="KW-1185">Reference proteome</keyword>
<dbReference type="SUPFAM" id="SSF55718">
    <property type="entry name" value="SCP-like"/>
    <property type="match status" value="1"/>
</dbReference>
<proteinExistence type="predicted"/>
<accession>A0AAN9G396</accession>
<evidence type="ECO:0000313" key="3">
    <source>
        <dbReference type="Proteomes" id="UP001374579"/>
    </source>
</evidence>
<name>A0AAN9G396_9CAEN</name>
<reference evidence="2 3" key="1">
    <citation type="submission" date="2024-02" db="EMBL/GenBank/DDBJ databases">
        <title>Chromosome-scale genome assembly of the rough periwinkle Littorina saxatilis.</title>
        <authorList>
            <person name="De Jode A."/>
            <person name="Faria R."/>
            <person name="Formenti G."/>
            <person name="Sims Y."/>
            <person name="Smith T.P."/>
            <person name="Tracey A."/>
            <person name="Wood J.M.D."/>
            <person name="Zagrodzka Z.B."/>
            <person name="Johannesson K."/>
            <person name="Butlin R.K."/>
            <person name="Leder E.H."/>
        </authorList>
    </citation>
    <scope>NUCLEOTIDE SEQUENCE [LARGE SCALE GENOMIC DNA]</scope>
    <source>
        <strain evidence="2">Snail1</strain>
        <tissue evidence="2">Muscle</tissue>
    </source>
</reference>
<dbReference type="Proteomes" id="UP001374579">
    <property type="component" value="Unassembled WGS sequence"/>
</dbReference>
<evidence type="ECO:0000259" key="1">
    <source>
        <dbReference type="Pfam" id="PF02036"/>
    </source>
</evidence>
<gene>
    <name evidence="2" type="ORF">V1264_006993</name>
</gene>
<dbReference type="Gene3D" id="3.30.1050.10">
    <property type="entry name" value="SCP2 sterol-binding domain"/>
    <property type="match status" value="1"/>
</dbReference>
<dbReference type="InterPro" id="IPR003033">
    <property type="entry name" value="SCP2_sterol-bd_dom"/>
</dbReference>
<feature type="domain" description="SCP2" evidence="1">
    <location>
        <begin position="20"/>
        <end position="98"/>
    </location>
</feature>
<sequence length="128" mass="14281">MSAHDGLIEQMMVTARDCITHDVLRSVNAVIQLKVDTGDAGVQNFFINLKNDGGSVERGQWSHGPVALTVDLKAEDIRRLLSDEQYYLEAFLTGRVRLDVKDGEVMGRLEPFIKEFKGLFQATLASLE</sequence>
<organism evidence="2 3">
    <name type="scientific">Littorina saxatilis</name>
    <dbReference type="NCBI Taxonomy" id="31220"/>
    <lineage>
        <taxon>Eukaryota</taxon>
        <taxon>Metazoa</taxon>
        <taxon>Spiralia</taxon>
        <taxon>Lophotrochozoa</taxon>
        <taxon>Mollusca</taxon>
        <taxon>Gastropoda</taxon>
        <taxon>Caenogastropoda</taxon>
        <taxon>Littorinimorpha</taxon>
        <taxon>Littorinoidea</taxon>
        <taxon>Littorinidae</taxon>
        <taxon>Littorina</taxon>
    </lineage>
</organism>
<dbReference type="AlphaFoldDB" id="A0AAN9G396"/>